<dbReference type="SUPFAM" id="SSF46919">
    <property type="entry name" value="N-terminal Zn binding domain of HIV integrase"/>
    <property type="match status" value="1"/>
</dbReference>
<keyword evidence="5" id="KW-1185">Reference proteome</keyword>
<keyword evidence="1" id="KW-0863">Zinc-finger</keyword>
<feature type="region of interest" description="Disordered" evidence="2">
    <location>
        <begin position="1"/>
        <end position="40"/>
    </location>
</feature>
<name>A0ABQ9UG58_SAGOE</name>
<keyword evidence="1" id="KW-0479">Metal-binding</keyword>
<dbReference type="Pfam" id="PF14787">
    <property type="entry name" value="zf-CCHC_5"/>
    <property type="match status" value="1"/>
</dbReference>
<dbReference type="InterPro" id="IPR003308">
    <property type="entry name" value="Integrase_Zn-bd_dom_N"/>
</dbReference>
<dbReference type="SUPFAM" id="SSF57756">
    <property type="entry name" value="Retrovirus zinc finger-like domains"/>
    <property type="match status" value="1"/>
</dbReference>
<keyword evidence="1" id="KW-0862">Zinc</keyword>
<reference evidence="4 5" key="1">
    <citation type="submission" date="2023-05" db="EMBL/GenBank/DDBJ databases">
        <title>B98-5 Cell Line De Novo Hybrid Assembly: An Optical Mapping Approach.</title>
        <authorList>
            <person name="Kananen K."/>
            <person name="Auerbach J.A."/>
            <person name="Kautto E."/>
            <person name="Blachly J.S."/>
        </authorList>
    </citation>
    <scope>NUCLEOTIDE SEQUENCE [LARGE SCALE GENOMIC DNA]</scope>
    <source>
        <strain evidence="4">B95-8</strain>
        <tissue evidence="4">Cell line</tissue>
    </source>
</reference>
<evidence type="ECO:0000313" key="5">
    <source>
        <dbReference type="Proteomes" id="UP001266305"/>
    </source>
</evidence>
<comment type="caution">
    <text evidence="4">The sequence shown here is derived from an EMBL/GenBank/DDBJ whole genome shotgun (WGS) entry which is preliminary data.</text>
</comment>
<dbReference type="EMBL" id="JASSZA010000012">
    <property type="protein sequence ID" value="KAK2096079.1"/>
    <property type="molecule type" value="Genomic_DNA"/>
</dbReference>
<accession>A0ABQ9UG58</accession>
<dbReference type="InterPro" id="IPR017856">
    <property type="entry name" value="Integrase-like_N"/>
</dbReference>
<dbReference type="Gene3D" id="1.10.10.200">
    <property type="match status" value="1"/>
</dbReference>
<protein>
    <recommendedName>
        <fullName evidence="3">Integrase-type domain-containing protein</fullName>
    </recommendedName>
</protein>
<organism evidence="4 5">
    <name type="scientific">Saguinus oedipus</name>
    <name type="common">Cotton-top tamarin</name>
    <name type="synonym">Oedipomidas oedipus</name>
    <dbReference type="NCBI Taxonomy" id="9490"/>
    <lineage>
        <taxon>Eukaryota</taxon>
        <taxon>Metazoa</taxon>
        <taxon>Chordata</taxon>
        <taxon>Craniata</taxon>
        <taxon>Vertebrata</taxon>
        <taxon>Euteleostomi</taxon>
        <taxon>Mammalia</taxon>
        <taxon>Eutheria</taxon>
        <taxon>Euarchontoglires</taxon>
        <taxon>Primates</taxon>
        <taxon>Haplorrhini</taxon>
        <taxon>Platyrrhini</taxon>
        <taxon>Cebidae</taxon>
        <taxon>Callitrichinae</taxon>
        <taxon>Saguinus</taxon>
    </lineage>
</organism>
<dbReference type="Proteomes" id="UP001266305">
    <property type="component" value="Unassembled WGS sequence"/>
</dbReference>
<feature type="compositionally biased region" description="Pro residues" evidence="2">
    <location>
        <begin position="19"/>
        <end position="34"/>
    </location>
</feature>
<gene>
    <name evidence="4" type="ORF">P7K49_025113</name>
</gene>
<evidence type="ECO:0000259" key="3">
    <source>
        <dbReference type="PROSITE" id="PS50876"/>
    </source>
</evidence>
<proteinExistence type="predicted"/>
<dbReference type="PROSITE" id="PS50876">
    <property type="entry name" value="ZF_INTEGRASE"/>
    <property type="match status" value="1"/>
</dbReference>
<dbReference type="InterPro" id="IPR036875">
    <property type="entry name" value="Znf_CCHC_sf"/>
</dbReference>
<evidence type="ECO:0000313" key="4">
    <source>
        <dbReference type="EMBL" id="KAK2096079.1"/>
    </source>
</evidence>
<evidence type="ECO:0000256" key="1">
    <source>
        <dbReference type="PROSITE-ProRule" id="PRU00450"/>
    </source>
</evidence>
<feature type="domain" description="Integrase-type" evidence="3">
    <location>
        <begin position="121"/>
        <end position="162"/>
    </location>
</feature>
<sequence length="214" mass="23688">MARQCQVPFTPQPQMLALPTPPDSTPASPSPVIPSPQTRQPGLCPRCRCGTHWPNGCHSKHDAQGNPLPQRSDNSQVEAVPAPAKYWDTLCSSSHPEFEHKSISQLCGATPNNTGLDLHPTAQQQAETSHALHHQNVHSLRLQFQIPREQAHQVVKQYTACLPYLPVARHYGTHSNLSLDVFKLQQKIHAIDLSHQELPEDDTIAHDIVDTLSS</sequence>
<evidence type="ECO:0000256" key="2">
    <source>
        <dbReference type="SAM" id="MobiDB-lite"/>
    </source>
</evidence>
<dbReference type="Pfam" id="PF02022">
    <property type="entry name" value="Integrase_Zn"/>
    <property type="match status" value="1"/>
</dbReference>